<dbReference type="AlphaFoldDB" id="A0A6A0AI07"/>
<dbReference type="GO" id="GO:0035435">
    <property type="term" value="P:phosphate ion transmembrane transport"/>
    <property type="evidence" value="ECO:0007669"/>
    <property type="project" value="TreeGrafter"/>
</dbReference>
<evidence type="ECO:0000313" key="6">
    <source>
        <dbReference type="EMBL" id="GFH31941.1"/>
    </source>
</evidence>
<dbReference type="GO" id="GO:0016020">
    <property type="term" value="C:membrane"/>
    <property type="evidence" value="ECO:0007669"/>
    <property type="project" value="UniProtKB-ARBA"/>
</dbReference>
<dbReference type="PANTHER" id="PTHR43826">
    <property type="entry name" value="GLUCOSE-6-PHOSPHATE EXCHANGER SLC37A4"/>
    <property type="match status" value="1"/>
</dbReference>
<name>A0A6A0AI07_HAELA</name>
<comment type="subcellular location">
    <subcellularLocation>
        <location evidence="1">Endomembrane system</location>
        <topology evidence="1">Multi-pass membrane protein</topology>
    </subcellularLocation>
</comment>
<dbReference type="PANTHER" id="PTHR43826:SF3">
    <property type="entry name" value="GLUCOSE-6-PHOSPHATE EXCHANGER SLC37A4"/>
    <property type="match status" value="1"/>
</dbReference>
<keyword evidence="2 5" id="KW-0812">Transmembrane</keyword>
<dbReference type="InterPro" id="IPR051337">
    <property type="entry name" value="OPA_Antiporter"/>
</dbReference>
<dbReference type="SUPFAM" id="SSF103473">
    <property type="entry name" value="MFS general substrate transporter"/>
    <property type="match status" value="1"/>
</dbReference>
<dbReference type="InterPro" id="IPR036259">
    <property type="entry name" value="MFS_trans_sf"/>
</dbReference>
<dbReference type="Proteomes" id="UP000485058">
    <property type="component" value="Unassembled WGS sequence"/>
</dbReference>
<dbReference type="EMBL" id="BLLF01006091">
    <property type="protein sequence ID" value="GFH31941.1"/>
    <property type="molecule type" value="Genomic_DNA"/>
</dbReference>
<dbReference type="GO" id="GO:0061513">
    <property type="term" value="F:glucose 6-phosphate:phosphate antiporter activity"/>
    <property type="evidence" value="ECO:0007669"/>
    <property type="project" value="TreeGrafter"/>
</dbReference>
<proteinExistence type="predicted"/>
<feature type="transmembrane region" description="Helical" evidence="5">
    <location>
        <begin position="70"/>
        <end position="90"/>
    </location>
</feature>
<feature type="transmembrane region" description="Helical" evidence="5">
    <location>
        <begin position="31"/>
        <end position="58"/>
    </location>
</feature>
<comment type="caution">
    <text evidence="6">The sequence shown here is derived from an EMBL/GenBank/DDBJ whole genome shotgun (WGS) entry which is preliminary data.</text>
</comment>
<evidence type="ECO:0000256" key="1">
    <source>
        <dbReference type="ARBA" id="ARBA00004127"/>
    </source>
</evidence>
<evidence type="ECO:0000256" key="5">
    <source>
        <dbReference type="SAM" id="Phobius"/>
    </source>
</evidence>
<dbReference type="GO" id="GO:0012505">
    <property type="term" value="C:endomembrane system"/>
    <property type="evidence" value="ECO:0007669"/>
    <property type="project" value="UniProtKB-SubCell"/>
</dbReference>
<keyword evidence="3 5" id="KW-1133">Transmembrane helix</keyword>
<evidence type="ECO:0000313" key="7">
    <source>
        <dbReference type="Proteomes" id="UP000485058"/>
    </source>
</evidence>
<organism evidence="6 7">
    <name type="scientific">Haematococcus lacustris</name>
    <name type="common">Green alga</name>
    <name type="synonym">Haematococcus pluvialis</name>
    <dbReference type="NCBI Taxonomy" id="44745"/>
    <lineage>
        <taxon>Eukaryota</taxon>
        <taxon>Viridiplantae</taxon>
        <taxon>Chlorophyta</taxon>
        <taxon>core chlorophytes</taxon>
        <taxon>Chlorophyceae</taxon>
        <taxon>CS clade</taxon>
        <taxon>Chlamydomonadales</taxon>
        <taxon>Haematococcaceae</taxon>
        <taxon>Haematococcus</taxon>
    </lineage>
</organism>
<gene>
    <name evidence="6" type="ORF">HaLaN_31075</name>
</gene>
<sequence>MSAGLLCLQTYVVGVVGVLAALKAVPPEARWLQWLVVAALGFCIYGPHVLIGLCGAELVSKSAVGASQGLLGLVAYMGAANAGVPLSWVVHHHGWDGYFTAEQSRLIVTNVTATSSCNTHTHTLHMA</sequence>
<protein>
    <submittedName>
        <fullName evidence="6">MFS domain-containing protein</fullName>
    </submittedName>
</protein>
<dbReference type="Gene3D" id="1.20.1250.20">
    <property type="entry name" value="MFS general substrate transporter like domains"/>
    <property type="match status" value="1"/>
</dbReference>
<keyword evidence="4 5" id="KW-0472">Membrane</keyword>
<keyword evidence="7" id="KW-1185">Reference proteome</keyword>
<evidence type="ECO:0000256" key="4">
    <source>
        <dbReference type="ARBA" id="ARBA00023136"/>
    </source>
</evidence>
<reference evidence="6 7" key="1">
    <citation type="submission" date="2020-02" db="EMBL/GenBank/DDBJ databases">
        <title>Draft genome sequence of Haematococcus lacustris strain NIES-144.</title>
        <authorList>
            <person name="Morimoto D."/>
            <person name="Nakagawa S."/>
            <person name="Yoshida T."/>
            <person name="Sawayama S."/>
        </authorList>
    </citation>
    <scope>NUCLEOTIDE SEQUENCE [LARGE SCALE GENOMIC DNA]</scope>
    <source>
        <strain evidence="6 7">NIES-144</strain>
    </source>
</reference>
<evidence type="ECO:0000256" key="3">
    <source>
        <dbReference type="ARBA" id="ARBA00022989"/>
    </source>
</evidence>
<accession>A0A6A0AI07</accession>
<evidence type="ECO:0000256" key="2">
    <source>
        <dbReference type="ARBA" id="ARBA00022692"/>
    </source>
</evidence>